<reference evidence="2 3" key="1">
    <citation type="journal article" date="2023" name="Plants (Basel)">
        <title>Bridging the Gap: Combining Genomics and Transcriptomics Approaches to Understand Stylosanthes scabra, an Orphan Legume from the Brazilian Caatinga.</title>
        <authorList>
            <person name="Ferreira-Neto J.R.C."/>
            <person name="da Silva M.D."/>
            <person name="Binneck E."/>
            <person name="de Melo N.F."/>
            <person name="da Silva R.H."/>
            <person name="de Melo A.L.T.M."/>
            <person name="Pandolfi V."/>
            <person name="Bustamante F.O."/>
            <person name="Brasileiro-Vidal A.C."/>
            <person name="Benko-Iseppon A.M."/>
        </authorList>
    </citation>
    <scope>NUCLEOTIDE SEQUENCE [LARGE SCALE GENOMIC DNA]</scope>
    <source>
        <tissue evidence="2">Leaves</tissue>
    </source>
</reference>
<feature type="compositionally biased region" description="Basic residues" evidence="1">
    <location>
        <begin position="1"/>
        <end position="12"/>
    </location>
</feature>
<feature type="compositionally biased region" description="Basic residues" evidence="1">
    <location>
        <begin position="110"/>
        <end position="126"/>
    </location>
</feature>
<feature type="compositionally biased region" description="Polar residues" evidence="1">
    <location>
        <begin position="28"/>
        <end position="42"/>
    </location>
</feature>
<sequence length="258" mass="28465">MAKKSGSKRKTPPMRVPPSNRDSDSESESYQPSADSEATESNLAAEAEQEPKPEPETEAEQIPQREIRSKWKNDRTVVASNAPVHTTQQSVAGPRSLSADDDRLVDFLKRNKRRKSERIANTHKKQKLDQINEGDGATRSPSETRMFDTFDTVSLGRDDSDHIVVEGPVVAPTQPSQPEKEDVLPTVDDNINEAGVEDKNAGVEVPPTVDEVVVEEAQPEPLAVILPVQPEQPSETEVEAPLVVVEEEKEPEPINIQK</sequence>
<feature type="compositionally biased region" description="Basic and acidic residues" evidence="1">
    <location>
        <begin position="98"/>
        <end position="109"/>
    </location>
</feature>
<evidence type="ECO:0000256" key="1">
    <source>
        <dbReference type="SAM" id="MobiDB-lite"/>
    </source>
</evidence>
<protein>
    <submittedName>
        <fullName evidence="2">Uncharacterized protein</fullName>
    </submittedName>
</protein>
<dbReference type="Proteomes" id="UP001341840">
    <property type="component" value="Unassembled WGS sequence"/>
</dbReference>
<feature type="region of interest" description="Disordered" evidence="1">
    <location>
        <begin position="1"/>
        <end position="146"/>
    </location>
</feature>
<accession>A0ABU6S419</accession>
<gene>
    <name evidence="2" type="ORF">PIB30_007462</name>
</gene>
<dbReference type="EMBL" id="JASCZI010060431">
    <property type="protein sequence ID" value="MED6131166.1"/>
    <property type="molecule type" value="Genomic_DNA"/>
</dbReference>
<comment type="caution">
    <text evidence="2">The sequence shown here is derived from an EMBL/GenBank/DDBJ whole genome shotgun (WGS) entry which is preliminary data.</text>
</comment>
<proteinExistence type="predicted"/>
<evidence type="ECO:0000313" key="3">
    <source>
        <dbReference type="Proteomes" id="UP001341840"/>
    </source>
</evidence>
<organism evidence="2 3">
    <name type="scientific">Stylosanthes scabra</name>
    <dbReference type="NCBI Taxonomy" id="79078"/>
    <lineage>
        <taxon>Eukaryota</taxon>
        <taxon>Viridiplantae</taxon>
        <taxon>Streptophyta</taxon>
        <taxon>Embryophyta</taxon>
        <taxon>Tracheophyta</taxon>
        <taxon>Spermatophyta</taxon>
        <taxon>Magnoliopsida</taxon>
        <taxon>eudicotyledons</taxon>
        <taxon>Gunneridae</taxon>
        <taxon>Pentapetalae</taxon>
        <taxon>rosids</taxon>
        <taxon>fabids</taxon>
        <taxon>Fabales</taxon>
        <taxon>Fabaceae</taxon>
        <taxon>Papilionoideae</taxon>
        <taxon>50 kb inversion clade</taxon>
        <taxon>dalbergioids sensu lato</taxon>
        <taxon>Dalbergieae</taxon>
        <taxon>Pterocarpus clade</taxon>
        <taxon>Stylosanthes</taxon>
    </lineage>
</organism>
<keyword evidence="3" id="KW-1185">Reference proteome</keyword>
<evidence type="ECO:0000313" key="2">
    <source>
        <dbReference type="EMBL" id="MED6131166.1"/>
    </source>
</evidence>
<name>A0ABU6S419_9FABA</name>
<feature type="compositionally biased region" description="Basic and acidic residues" evidence="1">
    <location>
        <begin position="63"/>
        <end position="75"/>
    </location>
</feature>